<dbReference type="Pfam" id="PF00092">
    <property type="entry name" value="VWA"/>
    <property type="match status" value="1"/>
</dbReference>
<accession>A0A1S6ITY0</accession>
<organism evidence="2 3">
    <name type="scientific">Desulforamulus ferrireducens</name>
    <dbReference type="NCBI Taxonomy" id="1833852"/>
    <lineage>
        <taxon>Bacteria</taxon>
        <taxon>Bacillati</taxon>
        <taxon>Bacillota</taxon>
        <taxon>Clostridia</taxon>
        <taxon>Eubacteriales</taxon>
        <taxon>Peptococcaceae</taxon>
        <taxon>Desulforamulus</taxon>
    </lineage>
</organism>
<evidence type="ECO:0000313" key="3">
    <source>
        <dbReference type="Proteomes" id="UP000189464"/>
    </source>
</evidence>
<dbReference type="InterPro" id="IPR051266">
    <property type="entry name" value="CLCR"/>
</dbReference>
<dbReference type="InterPro" id="IPR002035">
    <property type="entry name" value="VWF_A"/>
</dbReference>
<reference evidence="2 3" key="1">
    <citation type="journal article" date="2016" name="Int. J. Syst. Evol. Microbiol.">
        <title>Desulfotomaculum ferrireducens sp. nov., a moderately thermophilic sulfate-reducing and dissimilatory Fe(III)-reducing bacterium isolated from compost.</title>
        <authorList>
            <person name="Yang G."/>
            <person name="Guo J."/>
            <person name="Zhuang L."/>
            <person name="Yuan Y."/>
            <person name="Zhou S."/>
        </authorList>
    </citation>
    <scope>NUCLEOTIDE SEQUENCE [LARGE SCALE GENOMIC DNA]</scope>
    <source>
        <strain evidence="2 3">GSS09</strain>
    </source>
</reference>
<keyword evidence="3" id="KW-1185">Reference proteome</keyword>
<gene>
    <name evidence="2" type="ORF">B0537_03520</name>
</gene>
<dbReference type="SMART" id="SM00327">
    <property type="entry name" value="VWA"/>
    <property type="match status" value="1"/>
</dbReference>
<sequence>MEQIKIDLALDKTYLLPGNKQVAYLMVKLTAPEQVDKERPVQNLSFVIDRSGSMSGEKLDYTKRAVAFAVNHLNSQDYCSVVAFDDMVTMVAPANKVDNKDALKMAVESIYPGGSTNLSGGMLLGLREIKLNHQANQINRVLLLTDGMANVGVRDHQALVEKAREMAAGGVNLSTFGLGEDFEEDLLQAMAEAGGGNFYYIETPDQIPGIFEQELTGLLNIVAQNLSVRVKPGQGVAVTGVLGYPFTSGEGVSVNLPDIYSGETKILLLELVISPLAVGEQRLLSVEVDYADVRENLALVNLQAELRVKVSAELGPEPAENLEVVKQVELFRCAQAKEEAIRLADQGNFQASRQMLENQLVTLQSLGARLDSPEVDMEVKELLEELNFMSEASYDRAFRKKISFKAYQRKKGRK</sequence>
<name>A0A1S6ITY0_9FIRM</name>
<dbReference type="PROSITE" id="PS50234">
    <property type="entry name" value="VWFA"/>
    <property type="match status" value="1"/>
</dbReference>
<dbReference type="Gene3D" id="3.40.50.410">
    <property type="entry name" value="von Willebrand factor, type A domain"/>
    <property type="match status" value="1"/>
</dbReference>
<dbReference type="RefSeq" id="WP_077713200.1">
    <property type="nucleotide sequence ID" value="NZ_CP019698.1"/>
</dbReference>
<dbReference type="InterPro" id="IPR036465">
    <property type="entry name" value="vWFA_dom_sf"/>
</dbReference>
<evidence type="ECO:0000259" key="1">
    <source>
        <dbReference type="PROSITE" id="PS50234"/>
    </source>
</evidence>
<evidence type="ECO:0000313" key="2">
    <source>
        <dbReference type="EMBL" id="AQS58236.1"/>
    </source>
</evidence>
<dbReference type="KEGG" id="dfg:B0537_03520"/>
<dbReference type="EMBL" id="CP019698">
    <property type="protein sequence ID" value="AQS58236.1"/>
    <property type="molecule type" value="Genomic_DNA"/>
</dbReference>
<feature type="domain" description="VWFA" evidence="1">
    <location>
        <begin position="43"/>
        <end position="215"/>
    </location>
</feature>
<dbReference type="OrthoDB" id="9781333at2"/>
<protein>
    <recommendedName>
        <fullName evidence="1">VWFA domain-containing protein</fullName>
    </recommendedName>
</protein>
<dbReference type="PANTHER" id="PTHR10579:SF43">
    <property type="entry name" value="ZINC FINGER (C3HC4-TYPE RING FINGER) FAMILY PROTEIN"/>
    <property type="match status" value="1"/>
</dbReference>
<dbReference type="PANTHER" id="PTHR10579">
    <property type="entry name" value="CALCIUM-ACTIVATED CHLORIDE CHANNEL REGULATOR"/>
    <property type="match status" value="1"/>
</dbReference>
<dbReference type="Proteomes" id="UP000189464">
    <property type="component" value="Chromosome"/>
</dbReference>
<dbReference type="STRING" id="1833852.B0537_03520"/>
<proteinExistence type="predicted"/>
<dbReference type="SUPFAM" id="SSF53300">
    <property type="entry name" value="vWA-like"/>
    <property type="match status" value="1"/>
</dbReference>
<dbReference type="AlphaFoldDB" id="A0A1S6ITY0"/>